<dbReference type="EMBL" id="CP072753">
    <property type="protein sequence ID" value="QUC16085.1"/>
    <property type="molecule type" value="Genomic_DNA"/>
</dbReference>
<organism evidence="1 2">
    <name type="scientific">Ustilaginoidea virens</name>
    <name type="common">Rice false smut fungus</name>
    <name type="synonym">Villosiclava virens</name>
    <dbReference type="NCBI Taxonomy" id="1159556"/>
    <lineage>
        <taxon>Eukaryota</taxon>
        <taxon>Fungi</taxon>
        <taxon>Dikarya</taxon>
        <taxon>Ascomycota</taxon>
        <taxon>Pezizomycotina</taxon>
        <taxon>Sordariomycetes</taxon>
        <taxon>Hypocreomycetidae</taxon>
        <taxon>Hypocreales</taxon>
        <taxon>Clavicipitaceae</taxon>
        <taxon>Ustilaginoidea</taxon>
    </lineage>
</organism>
<protein>
    <submittedName>
        <fullName evidence="1">Uncharacterized protein</fullName>
    </submittedName>
</protein>
<accession>A0A8E5HIJ1</accession>
<proteinExistence type="predicted"/>
<reference evidence="1" key="1">
    <citation type="submission" date="2020-03" db="EMBL/GenBank/DDBJ databases">
        <title>A mixture of massive structural variations and highly conserved coding sequences in Ustilaginoidea virens genome.</title>
        <authorList>
            <person name="Zhang K."/>
            <person name="Zhao Z."/>
            <person name="Zhang Z."/>
            <person name="Li Y."/>
            <person name="Hsiang T."/>
            <person name="Sun W."/>
        </authorList>
    </citation>
    <scope>NUCLEOTIDE SEQUENCE</scope>
    <source>
        <strain evidence="1">UV-8b</strain>
    </source>
</reference>
<gene>
    <name evidence="1" type="ORF">UV8b_00326</name>
</gene>
<evidence type="ECO:0000313" key="1">
    <source>
        <dbReference type="EMBL" id="QUC16085.1"/>
    </source>
</evidence>
<dbReference type="AlphaFoldDB" id="A0A8E5HIJ1"/>
<dbReference type="Proteomes" id="UP000027002">
    <property type="component" value="Chromosome 1"/>
</dbReference>
<name>A0A8E5HIJ1_USTVR</name>
<sequence length="115" mass="12512">MCLDHGPDSAATSAWVTSAIAGCANFCRRRGSGWDRTSFLLPGHCCTRLLRCLAVFARLLGPWDFLTLETFSGPGPLDLGNHFDLVDLGNLVVLILWIFLTCHPSLDPLALPEVS</sequence>
<evidence type="ECO:0000313" key="2">
    <source>
        <dbReference type="Proteomes" id="UP000027002"/>
    </source>
</evidence>
<dbReference type="KEGG" id="uvi:66061104"/>
<dbReference type="GeneID" id="66061104"/>
<dbReference type="RefSeq" id="XP_042993758.1">
    <property type="nucleotide sequence ID" value="XM_043137824.1"/>
</dbReference>
<keyword evidence="2" id="KW-1185">Reference proteome</keyword>